<dbReference type="InterPro" id="IPR000515">
    <property type="entry name" value="MetI-like"/>
</dbReference>
<evidence type="ECO:0000256" key="3">
    <source>
        <dbReference type="ARBA" id="ARBA00022475"/>
    </source>
</evidence>
<comment type="similarity">
    <text evidence="8">Belongs to the binding-protein-dependent transport system permease family.</text>
</comment>
<dbReference type="Proteomes" id="UP000294739">
    <property type="component" value="Unassembled WGS sequence"/>
</dbReference>
<evidence type="ECO:0000256" key="5">
    <source>
        <dbReference type="ARBA" id="ARBA00022692"/>
    </source>
</evidence>
<evidence type="ECO:0000256" key="7">
    <source>
        <dbReference type="ARBA" id="ARBA00023136"/>
    </source>
</evidence>
<evidence type="ECO:0000313" key="12">
    <source>
        <dbReference type="Proteomes" id="UP000294739"/>
    </source>
</evidence>
<gene>
    <name evidence="11" type="ORF">E1269_24875</name>
</gene>
<feature type="transmembrane region" description="Helical" evidence="8">
    <location>
        <begin position="514"/>
        <end position="535"/>
    </location>
</feature>
<feature type="transmembrane region" description="Helical" evidence="8">
    <location>
        <begin position="48"/>
        <end position="69"/>
    </location>
</feature>
<feature type="transmembrane region" description="Helical" evidence="8">
    <location>
        <begin position="432"/>
        <end position="454"/>
    </location>
</feature>
<sequence length="598" mass="64326">MEATVSEAGPTTATLPPAPKRGEPGSGGVSGNGRWLRLARTGFQTRNLIVLAVVIVIAYLAAVPLFYLIHGTFVENGSVTLDAFGRAYSAVGLGEMVWNSFLFAGGSALLAMVIGTFLAYVTIRTDAPFPTLVFAASMVPLIIPGVLYTIAWILLSSENIGVLNQVSSAILGRPVFDAFSMPGMIWVEGTHNAPLVYLFMVAAFRSMDPAMEESALLSGANRLTMIRRIALPLVRPALAAATLIMVVRGLEGFEVPALLGVPGGIFVFTSRIFYELQNFPIDTAAAGSLSLSLLAFAAVGVFLTNRFGSGRDGQFSTITGKGFRPHPIELRRAKPVVGTLVLLYFLVTAALPVGVLLYTSMLPFAQQFSLDVFSSMTFDNYAELFDDRAFPRATMNSLLLGAGAATAVVVLAAIAAWLIARTKVPGRQIVDQLAFLPLVVPGIVLGLAVSFVYLRNPLPFQVYGTMLILLIAYVTRFLPYGMRYAVSAIQQISGELEESAYVSGASWWKTFRRVLVPLIVPGLLAGWLYTFIISVRELSSSIVLYTPGNEVLSILTWNYYEDGQLTTVAALGVVMIGGLTVLVTLVYAIGTRFGLRDR</sequence>
<comment type="subcellular location">
    <subcellularLocation>
        <location evidence="1">Cell inner membrane</location>
        <topology evidence="1">Multi-pass membrane protein</topology>
    </subcellularLocation>
    <subcellularLocation>
        <location evidence="8">Cell membrane</location>
        <topology evidence="8">Multi-pass membrane protein</topology>
    </subcellularLocation>
</comment>
<evidence type="ECO:0000256" key="8">
    <source>
        <dbReference type="RuleBase" id="RU363032"/>
    </source>
</evidence>
<dbReference type="GO" id="GO:0005886">
    <property type="term" value="C:plasma membrane"/>
    <property type="evidence" value="ECO:0007669"/>
    <property type="project" value="UniProtKB-SubCell"/>
</dbReference>
<dbReference type="EMBL" id="SMKZ01000047">
    <property type="protein sequence ID" value="TDE00696.1"/>
    <property type="molecule type" value="Genomic_DNA"/>
</dbReference>
<keyword evidence="7 8" id="KW-0472">Membrane</keyword>
<keyword evidence="4" id="KW-0997">Cell inner membrane</keyword>
<dbReference type="SUPFAM" id="SSF161098">
    <property type="entry name" value="MetI-like"/>
    <property type="match status" value="2"/>
</dbReference>
<comment type="caution">
    <text evidence="11">The sequence shown here is derived from an EMBL/GenBank/DDBJ whole genome shotgun (WGS) entry which is preliminary data.</text>
</comment>
<protein>
    <submittedName>
        <fullName evidence="11">Iron ABC transporter permease</fullName>
    </submittedName>
</protein>
<evidence type="ECO:0000256" key="6">
    <source>
        <dbReference type="ARBA" id="ARBA00022989"/>
    </source>
</evidence>
<feature type="domain" description="ABC transmembrane type-1" evidence="10">
    <location>
        <begin position="97"/>
        <end position="302"/>
    </location>
</feature>
<feature type="transmembrane region" description="Helical" evidence="8">
    <location>
        <begin position="568"/>
        <end position="589"/>
    </location>
</feature>
<keyword evidence="12" id="KW-1185">Reference proteome</keyword>
<dbReference type="Gene3D" id="1.10.3720.10">
    <property type="entry name" value="MetI-like"/>
    <property type="match status" value="2"/>
</dbReference>
<feature type="transmembrane region" description="Helical" evidence="8">
    <location>
        <begin position="257"/>
        <end position="274"/>
    </location>
</feature>
<feature type="transmembrane region" description="Helical" evidence="8">
    <location>
        <begin position="398"/>
        <end position="420"/>
    </location>
</feature>
<feature type="transmembrane region" description="Helical" evidence="8">
    <location>
        <begin position="460"/>
        <end position="478"/>
    </location>
</feature>
<feature type="transmembrane region" description="Helical" evidence="8">
    <location>
        <begin position="336"/>
        <end position="358"/>
    </location>
</feature>
<organism evidence="11 12">
    <name type="scientific">Jiangella asiatica</name>
    <dbReference type="NCBI Taxonomy" id="2530372"/>
    <lineage>
        <taxon>Bacteria</taxon>
        <taxon>Bacillati</taxon>
        <taxon>Actinomycetota</taxon>
        <taxon>Actinomycetes</taxon>
        <taxon>Jiangellales</taxon>
        <taxon>Jiangellaceae</taxon>
        <taxon>Jiangella</taxon>
    </lineage>
</organism>
<name>A0A4R5CLA3_9ACTN</name>
<keyword evidence="3" id="KW-1003">Cell membrane</keyword>
<feature type="transmembrane region" description="Helical" evidence="8">
    <location>
        <begin position="132"/>
        <end position="155"/>
    </location>
</feature>
<keyword evidence="2 8" id="KW-0813">Transport</keyword>
<keyword evidence="6 8" id="KW-1133">Transmembrane helix</keyword>
<dbReference type="PROSITE" id="PS50928">
    <property type="entry name" value="ABC_TM1"/>
    <property type="match status" value="2"/>
</dbReference>
<evidence type="ECO:0000256" key="9">
    <source>
        <dbReference type="SAM" id="MobiDB-lite"/>
    </source>
</evidence>
<evidence type="ECO:0000313" key="11">
    <source>
        <dbReference type="EMBL" id="TDE00696.1"/>
    </source>
</evidence>
<reference evidence="11 12" key="1">
    <citation type="submission" date="2019-03" db="EMBL/GenBank/DDBJ databases">
        <title>Draft genome sequences of novel Actinobacteria.</title>
        <authorList>
            <person name="Sahin N."/>
            <person name="Ay H."/>
            <person name="Saygin H."/>
        </authorList>
    </citation>
    <scope>NUCLEOTIDE SEQUENCE [LARGE SCALE GENOMIC DNA]</scope>
    <source>
        <strain evidence="11 12">5K138</strain>
    </source>
</reference>
<feature type="transmembrane region" description="Helical" evidence="8">
    <location>
        <begin position="286"/>
        <end position="304"/>
    </location>
</feature>
<accession>A0A4R5CLA3</accession>
<feature type="region of interest" description="Disordered" evidence="9">
    <location>
        <begin position="1"/>
        <end position="29"/>
    </location>
</feature>
<dbReference type="InterPro" id="IPR035906">
    <property type="entry name" value="MetI-like_sf"/>
</dbReference>
<dbReference type="GO" id="GO:0055085">
    <property type="term" value="P:transmembrane transport"/>
    <property type="evidence" value="ECO:0007669"/>
    <property type="project" value="InterPro"/>
</dbReference>
<evidence type="ECO:0000256" key="1">
    <source>
        <dbReference type="ARBA" id="ARBA00004429"/>
    </source>
</evidence>
<dbReference type="PANTHER" id="PTHR43357">
    <property type="entry name" value="INNER MEMBRANE ABC TRANSPORTER PERMEASE PROTEIN YDCV"/>
    <property type="match status" value="1"/>
</dbReference>
<dbReference type="CDD" id="cd06261">
    <property type="entry name" value="TM_PBP2"/>
    <property type="match status" value="2"/>
</dbReference>
<feature type="transmembrane region" description="Helical" evidence="8">
    <location>
        <begin position="101"/>
        <end position="120"/>
    </location>
</feature>
<dbReference type="AlphaFoldDB" id="A0A4R5CLA3"/>
<dbReference type="Pfam" id="PF00528">
    <property type="entry name" value="BPD_transp_1"/>
    <property type="match status" value="2"/>
</dbReference>
<proteinExistence type="inferred from homology"/>
<dbReference type="InParanoid" id="A0A4R5CLA3"/>
<feature type="domain" description="ABC transmembrane type-1" evidence="10">
    <location>
        <begin position="394"/>
        <end position="586"/>
    </location>
</feature>
<evidence type="ECO:0000259" key="10">
    <source>
        <dbReference type="PROSITE" id="PS50928"/>
    </source>
</evidence>
<evidence type="ECO:0000256" key="4">
    <source>
        <dbReference type="ARBA" id="ARBA00022519"/>
    </source>
</evidence>
<evidence type="ECO:0000256" key="2">
    <source>
        <dbReference type="ARBA" id="ARBA00022448"/>
    </source>
</evidence>
<dbReference type="PANTHER" id="PTHR43357:SF4">
    <property type="entry name" value="INNER MEMBRANE ABC TRANSPORTER PERMEASE PROTEIN YDCV"/>
    <property type="match status" value="1"/>
</dbReference>
<keyword evidence="5 8" id="KW-0812">Transmembrane</keyword>
<dbReference type="OrthoDB" id="5100908at2"/>